<comment type="caution">
    <text evidence="5">The sequence shown here is derived from an EMBL/GenBank/DDBJ whole genome shotgun (WGS) entry which is preliminary data.</text>
</comment>
<dbReference type="InterPro" id="IPR017900">
    <property type="entry name" value="4Fe4S_Fe_S_CS"/>
</dbReference>
<evidence type="ECO:0000256" key="3">
    <source>
        <dbReference type="ARBA" id="ARBA00023014"/>
    </source>
</evidence>
<evidence type="ECO:0000256" key="2">
    <source>
        <dbReference type="ARBA" id="ARBA00023004"/>
    </source>
</evidence>
<dbReference type="GO" id="GO:0051536">
    <property type="term" value="F:iron-sulfur cluster binding"/>
    <property type="evidence" value="ECO:0007669"/>
    <property type="project" value="UniProtKB-KW"/>
</dbReference>
<name>A0A523RWR7_UNCAE</name>
<evidence type="ECO:0000313" key="5">
    <source>
        <dbReference type="EMBL" id="TET10222.1"/>
    </source>
</evidence>
<feature type="domain" description="4Fe-4S ferredoxin-type" evidence="4">
    <location>
        <begin position="5"/>
        <end position="34"/>
    </location>
</feature>
<keyword evidence="2" id="KW-0408">Iron</keyword>
<feature type="domain" description="4Fe-4S ferredoxin-type" evidence="4">
    <location>
        <begin position="35"/>
        <end position="64"/>
    </location>
</feature>
<evidence type="ECO:0000256" key="1">
    <source>
        <dbReference type="ARBA" id="ARBA00022723"/>
    </source>
</evidence>
<dbReference type="InterPro" id="IPR052911">
    <property type="entry name" value="Corrinoid_activation_enz"/>
</dbReference>
<dbReference type="Gene3D" id="3.30.70.20">
    <property type="match status" value="1"/>
</dbReference>
<dbReference type="Proteomes" id="UP000316360">
    <property type="component" value="Unassembled WGS sequence"/>
</dbReference>
<organism evidence="5 6">
    <name type="scientific">Aerophobetes bacterium</name>
    <dbReference type="NCBI Taxonomy" id="2030807"/>
    <lineage>
        <taxon>Bacteria</taxon>
        <taxon>Candidatus Aerophobota</taxon>
    </lineage>
</organism>
<dbReference type="Pfam" id="PF13237">
    <property type="entry name" value="Fer4_10"/>
    <property type="match status" value="1"/>
</dbReference>
<accession>A0A523RWR7</accession>
<evidence type="ECO:0000313" key="6">
    <source>
        <dbReference type="Proteomes" id="UP000316360"/>
    </source>
</evidence>
<dbReference type="PROSITE" id="PS00198">
    <property type="entry name" value="4FE4S_FER_1"/>
    <property type="match status" value="1"/>
</dbReference>
<evidence type="ECO:0000259" key="4">
    <source>
        <dbReference type="PROSITE" id="PS51379"/>
    </source>
</evidence>
<dbReference type="InterPro" id="IPR017896">
    <property type="entry name" value="4Fe4S_Fe-S-bd"/>
</dbReference>
<dbReference type="PANTHER" id="PTHR42895:SF1">
    <property type="entry name" value="IRON-SULFUR CLUSTER PROTEIN"/>
    <property type="match status" value="1"/>
</dbReference>
<dbReference type="GO" id="GO:0046872">
    <property type="term" value="F:metal ion binding"/>
    <property type="evidence" value="ECO:0007669"/>
    <property type="project" value="UniProtKB-KW"/>
</dbReference>
<protein>
    <submittedName>
        <fullName evidence="5">4Fe-4S dicluster domain-containing protein</fullName>
    </submittedName>
</protein>
<dbReference type="SUPFAM" id="SSF54862">
    <property type="entry name" value="4Fe-4S ferredoxins"/>
    <property type="match status" value="1"/>
</dbReference>
<keyword evidence="3" id="KW-0411">Iron-sulfur</keyword>
<keyword evidence="1" id="KW-0479">Metal-binding</keyword>
<dbReference type="EMBL" id="SOKJ01000238">
    <property type="protein sequence ID" value="TET10222.1"/>
    <property type="molecule type" value="Genomic_DNA"/>
</dbReference>
<dbReference type="PROSITE" id="PS51379">
    <property type="entry name" value="4FE4S_FER_2"/>
    <property type="match status" value="2"/>
</dbReference>
<gene>
    <name evidence="5" type="ORF">E3J84_04260</name>
</gene>
<dbReference type="AlphaFoldDB" id="A0A523RWR7"/>
<sequence>MAKRKIIRIEEEKCDGCGLCIPDCPEGALQIIDGKARLISDLFCDGLGACLGSCPQGAITIEEREAEEYNERKVMRNIARQGKNVIKAHLEHLKEHGQSEYLNQATDFLKERNIEVPLKEEPLRSGDKHMSAFSGCPGSKVMDFREKAEITEKKKTISKGISELRQWPIQIMLVPPIAPYLKDAHLLIAADCVPFAYADFHDELLKGKILLVGCPKLDDVEFYKEKITQILKDNNIKSMTCAHMEVPCCFGLVSIVKSAISASGMDIPFKEVTVSIKGGEIFGK</sequence>
<proteinExistence type="predicted"/>
<reference evidence="5 6" key="1">
    <citation type="submission" date="2019-03" db="EMBL/GenBank/DDBJ databases">
        <title>Metabolic potential of uncultured bacteria and archaea associated with petroleum seepage in deep-sea sediments.</title>
        <authorList>
            <person name="Dong X."/>
            <person name="Hubert C."/>
        </authorList>
    </citation>
    <scope>NUCLEOTIDE SEQUENCE [LARGE SCALE GENOMIC DNA]</scope>
    <source>
        <strain evidence="5">E44_bin7</strain>
    </source>
</reference>
<dbReference type="PANTHER" id="PTHR42895">
    <property type="entry name" value="IRON-SULFUR CLUSTER-BINDING PROTEIN-RELATED"/>
    <property type="match status" value="1"/>
</dbReference>